<dbReference type="InterPro" id="IPR006909">
    <property type="entry name" value="Rad21/Rec8_C_eu"/>
</dbReference>
<dbReference type="InterPro" id="IPR036390">
    <property type="entry name" value="WH_DNA-bd_sf"/>
</dbReference>
<feature type="region of interest" description="Disordered" evidence="7">
    <location>
        <begin position="395"/>
        <end position="541"/>
    </location>
</feature>
<dbReference type="InterPro" id="IPR023093">
    <property type="entry name" value="ScpA-like_C"/>
</dbReference>
<dbReference type="CDD" id="cd21792">
    <property type="entry name" value="Rad21_Rec8_M_NXP1-like"/>
    <property type="match status" value="1"/>
</dbReference>
<evidence type="ECO:0000256" key="6">
    <source>
        <dbReference type="ARBA" id="ARBA00023242"/>
    </source>
</evidence>
<evidence type="ECO:0000259" key="9">
    <source>
        <dbReference type="Pfam" id="PF04825"/>
    </source>
</evidence>
<dbReference type="Pfam" id="PF04825">
    <property type="entry name" value="Rad21_Rec8_N"/>
    <property type="match status" value="1"/>
</dbReference>
<dbReference type="AlphaFoldDB" id="A0A6J2W6P2"/>
<dbReference type="SUPFAM" id="SSF46785">
    <property type="entry name" value="Winged helix' DNA-binding domain"/>
    <property type="match status" value="1"/>
</dbReference>
<feature type="compositionally biased region" description="Polar residues" evidence="7">
    <location>
        <begin position="435"/>
        <end position="445"/>
    </location>
</feature>
<feature type="domain" description="Rad21/Rec8-like protein C-terminal eukaryotic" evidence="8">
    <location>
        <begin position="562"/>
        <end position="615"/>
    </location>
</feature>
<dbReference type="InterPro" id="IPR049589">
    <property type="entry name" value="NXP1_M-like"/>
</dbReference>
<dbReference type="GeneID" id="115820392"/>
<evidence type="ECO:0000256" key="1">
    <source>
        <dbReference type="ARBA" id="ARBA00004123"/>
    </source>
</evidence>
<dbReference type="OrthoDB" id="10071381at2759"/>
<feature type="compositionally biased region" description="Low complexity" evidence="7">
    <location>
        <begin position="267"/>
        <end position="276"/>
    </location>
</feature>
<dbReference type="RefSeq" id="XP_030639819.1">
    <property type="nucleotide sequence ID" value="XM_030783959.1"/>
</dbReference>
<evidence type="ECO:0000256" key="7">
    <source>
        <dbReference type="SAM" id="MobiDB-lite"/>
    </source>
</evidence>
<dbReference type="Proteomes" id="UP000504632">
    <property type="component" value="Chromosome 9"/>
</dbReference>
<gene>
    <name evidence="11 12" type="primary">LOC115820392</name>
</gene>
<name>A0A6J2W6P2_CHACN</name>
<dbReference type="GO" id="GO:0005634">
    <property type="term" value="C:nucleus"/>
    <property type="evidence" value="ECO:0007669"/>
    <property type="project" value="UniProtKB-SubCell"/>
</dbReference>
<reference evidence="11 12" key="1">
    <citation type="submission" date="2025-04" db="UniProtKB">
        <authorList>
            <consortium name="RefSeq"/>
        </authorList>
    </citation>
    <scope>IDENTIFICATION</scope>
</reference>
<dbReference type="GO" id="GO:0003682">
    <property type="term" value="F:chromatin binding"/>
    <property type="evidence" value="ECO:0007669"/>
    <property type="project" value="TreeGrafter"/>
</dbReference>
<dbReference type="Gene3D" id="1.10.10.580">
    <property type="entry name" value="Structural maintenance of chromosome 1. Chain E"/>
    <property type="match status" value="1"/>
</dbReference>
<evidence type="ECO:0000259" key="8">
    <source>
        <dbReference type="Pfam" id="PF04824"/>
    </source>
</evidence>
<dbReference type="FunFam" id="1.10.10.580:FF:000001">
    <property type="entry name" value="double-strand-break repair protein rad21 homolog"/>
    <property type="match status" value="1"/>
</dbReference>
<keyword evidence="4" id="KW-0158">Chromosome</keyword>
<dbReference type="CTD" id="322275"/>
<protein>
    <submittedName>
        <fullName evidence="11 12">Double-strand-break repair protein rad21 homolog A-like isoform X1</fullName>
    </submittedName>
</protein>
<sequence>MFYAHFVLSKRGPLAKIWLAAHWDKKLTKAHVFECNLESSVESIISPKVKMALRTSGHLLLGVVRIYHRKAKYLLADCNEAFIKIKMAFRPGVVDLPEDNREAAYNAITLPEEFHDFDQPLPDLDDIDVTQQFTLNQSDKRDITITDAPGNPSLMQDDDFGGFGMDDREMMREGSDVFGVDLIPGSNLLESEPGPATLPDKTMNMDYDGFGDNTDEGILMDKLFNDAEDGIFDEPASMANNVIMARDPGDDEDDFDNFSPAAPPDSPDSGPGEPLPNTTDQTEQTTLVPNEEEAFALEPIDITVKETKAKRKRKLIVDSLKELDSKTIRAQLSDYSDIVTTLDLAPPTKKLMMWKETGGVEKLFSLPAQPLWNNRLLKMFTRCLTPLVPDELRKRRKGGEADSLEGILSELENPEVPRERDVIDTTILEEHPSMLQASTMESSKTGLDDSMMPPPSKQRGVKRKSHDKDTTLPVGVLEPQLDQSVLDMPQVDLPPEDSANLSRLVPELDLLGEKSKENKDKDDSEEEEEEGQGGDQDQEERRWNKRTQQMLHGLQRVLAKTGAQSISLLELCRNNNKKQAAAKFYSFLVLKKQQAIDLSQTQPYSDIIAVPGPQFHTV</sequence>
<feature type="domain" description="Rad21/Rec8-like protein N-terminal" evidence="9">
    <location>
        <begin position="1"/>
        <end position="102"/>
    </location>
</feature>
<comment type="similarity">
    <text evidence="3">Belongs to the rad21 family.</text>
</comment>
<dbReference type="GO" id="GO:1990414">
    <property type="term" value="P:replication-born double-strand break repair via sister chromatid exchange"/>
    <property type="evidence" value="ECO:0007669"/>
    <property type="project" value="TreeGrafter"/>
</dbReference>
<proteinExistence type="inferred from homology"/>
<keyword evidence="10" id="KW-1185">Reference proteome</keyword>
<keyword evidence="6" id="KW-0539">Nucleus</keyword>
<dbReference type="GO" id="GO:0007059">
    <property type="term" value="P:chromosome segregation"/>
    <property type="evidence" value="ECO:0007669"/>
    <property type="project" value="UniProtKB-KW"/>
</dbReference>
<dbReference type="PANTHER" id="PTHR12585:SF71">
    <property type="entry name" value="DOUBLE-STRAND-BREAK REPAIR PROTEIN RAD21 HOMOLOG-RELATED"/>
    <property type="match status" value="1"/>
</dbReference>
<keyword evidence="5" id="KW-0159">Chromosome partition</keyword>
<evidence type="ECO:0000256" key="3">
    <source>
        <dbReference type="ARBA" id="ARBA00009870"/>
    </source>
</evidence>
<evidence type="ECO:0000313" key="10">
    <source>
        <dbReference type="Proteomes" id="UP000504632"/>
    </source>
</evidence>
<feature type="compositionally biased region" description="Acidic residues" evidence="7">
    <location>
        <begin position="523"/>
        <end position="538"/>
    </location>
</feature>
<comment type="subcellular location">
    <subcellularLocation>
        <location evidence="2">Chromosome</location>
    </subcellularLocation>
    <subcellularLocation>
        <location evidence="1">Nucleus</location>
    </subcellularLocation>
</comment>
<dbReference type="InterPro" id="IPR039781">
    <property type="entry name" value="Rad21/Rec8-like"/>
</dbReference>
<evidence type="ECO:0000256" key="4">
    <source>
        <dbReference type="ARBA" id="ARBA00022454"/>
    </source>
</evidence>
<dbReference type="Pfam" id="PF04824">
    <property type="entry name" value="Rad21_Rec8"/>
    <property type="match status" value="1"/>
</dbReference>
<dbReference type="RefSeq" id="XP_030639818.1">
    <property type="nucleotide sequence ID" value="XM_030783958.1"/>
</dbReference>
<accession>A0A6J2W6P2</accession>
<feature type="compositionally biased region" description="Basic and acidic residues" evidence="7">
    <location>
        <begin position="415"/>
        <end position="432"/>
    </location>
</feature>
<dbReference type="GO" id="GO:0008278">
    <property type="term" value="C:cohesin complex"/>
    <property type="evidence" value="ECO:0007669"/>
    <property type="project" value="InterPro"/>
</dbReference>
<evidence type="ECO:0000313" key="11">
    <source>
        <dbReference type="RefSeq" id="XP_030639818.1"/>
    </source>
</evidence>
<evidence type="ECO:0000256" key="2">
    <source>
        <dbReference type="ARBA" id="ARBA00004286"/>
    </source>
</evidence>
<evidence type="ECO:0000313" key="12">
    <source>
        <dbReference type="RefSeq" id="XP_030639819.1"/>
    </source>
</evidence>
<feature type="region of interest" description="Disordered" evidence="7">
    <location>
        <begin position="244"/>
        <end position="285"/>
    </location>
</feature>
<dbReference type="GO" id="GO:0007062">
    <property type="term" value="P:sister chromatid cohesion"/>
    <property type="evidence" value="ECO:0007669"/>
    <property type="project" value="InterPro"/>
</dbReference>
<dbReference type="PANTHER" id="PTHR12585">
    <property type="entry name" value="SCC1 / RAD21 FAMILY MEMBER"/>
    <property type="match status" value="1"/>
</dbReference>
<dbReference type="InterPro" id="IPR006910">
    <property type="entry name" value="Rad21_Rec8_N"/>
</dbReference>
<feature type="compositionally biased region" description="Basic and acidic residues" evidence="7">
    <location>
        <begin position="511"/>
        <end position="522"/>
    </location>
</feature>
<organism evidence="10 12">
    <name type="scientific">Chanos chanos</name>
    <name type="common">Milkfish</name>
    <name type="synonym">Mugil chanos</name>
    <dbReference type="NCBI Taxonomy" id="29144"/>
    <lineage>
        <taxon>Eukaryota</taxon>
        <taxon>Metazoa</taxon>
        <taxon>Chordata</taxon>
        <taxon>Craniata</taxon>
        <taxon>Vertebrata</taxon>
        <taxon>Euteleostomi</taxon>
        <taxon>Actinopterygii</taxon>
        <taxon>Neopterygii</taxon>
        <taxon>Teleostei</taxon>
        <taxon>Ostariophysi</taxon>
        <taxon>Gonorynchiformes</taxon>
        <taxon>Chanidae</taxon>
        <taxon>Chanos</taxon>
    </lineage>
</organism>
<evidence type="ECO:0000256" key="5">
    <source>
        <dbReference type="ARBA" id="ARBA00022829"/>
    </source>
</evidence>